<dbReference type="GO" id="GO:0010628">
    <property type="term" value="P:positive regulation of gene expression"/>
    <property type="evidence" value="ECO:0007669"/>
    <property type="project" value="UniProtKB-ARBA"/>
</dbReference>
<proteinExistence type="inferred from homology"/>
<evidence type="ECO:0000256" key="18">
    <source>
        <dbReference type="SAM" id="MobiDB-lite"/>
    </source>
</evidence>
<feature type="compositionally biased region" description="Polar residues" evidence="18">
    <location>
        <begin position="1441"/>
        <end position="1452"/>
    </location>
</feature>
<keyword evidence="9" id="KW-0136">Cellulose degradation</keyword>
<name>A0A364NE77_STELY</name>
<dbReference type="SUPFAM" id="SSF56988">
    <property type="entry name" value="Anthrax protective antigen"/>
    <property type="match status" value="1"/>
</dbReference>
<dbReference type="InterPro" id="IPR036881">
    <property type="entry name" value="Glyco_hydro_3_C_sf"/>
</dbReference>
<dbReference type="InterPro" id="IPR011658">
    <property type="entry name" value="PA14_dom"/>
</dbReference>
<feature type="compositionally biased region" description="Basic and acidic residues" evidence="18">
    <location>
        <begin position="2099"/>
        <end position="2121"/>
    </location>
</feature>
<sequence length="2547" mass="283580">MATINLGNASPTEDIRQVDIKHTAIHIQPVQLDTPSLTPVATPEDASPAEELMAGKKIYSMERPEDKARSLAAKLTLEEQISLLAGADFWRTVAIPEKGIPSIKTSDGPNGARGEFFTNGTPAALFPCGISMASTWNLPMMEEIGRHLGEEAKARGAHVLLAPTVCMHRSPLGGRNFESYSEDPFLTGKLAASYIRGLQSKGVAATIKHFLGNEQETERQAYDAIIAERPLREIYLKPFEIAVREASPWALMSAYNMINGTHADEYEHSIKEILRGEWKWNGAIISDWTGTYATAPSIKAGVDIEMPGPSKWRKVDQVKECLEKGELARKDIEECAARVLYLVDQVKGLNNMTPEEPEQSIDNVETRNLILQAGIEGLTLLKNENNVLPIKNAKRIAMIGPNVKRAIASGGGSAGLNPYYNVTPWQGLQNRFDGEIIFAQGCDSSKWLPLASPYCTSNGETGVRLEYYKGDRFKGEPAIVQHKVSTDLWLWDSAPMELLPDFSFKVKTTLTPKSTGNHSFSFASVGPGRMFLNGEMFIDNWDWSEEGEAMFSASEDVLKSIHLEEGKPVEILIESTNEVRPASKVSVIGRRHDYGGCRIGYQEEDKIDRQQEAADAAREADVAVVIIGLDAEWESEGYDRQTMDLPKNGSQDRLIEAVLAANPRTVIVNQSGTPVTMPWVGKAPAILQAWYQGQEAGNALADVLLGNSSPSGKLPTTFPVRIEDNPAYHNWPGENLKTIYGEGIYVGYRHYERSKIAPLFPFGHGLTYTSFEYGSPSASGTVLSENGSITITVSVTNTGSVAAHEIVQAYVKDVKSTLPRPEKELQAFSKVILQPSETKNVVLELDKYSVGYFDTSLGQTGAWIAEEGAFEVLVGASSADIRAKLGFEHGTYVVIRIETGGRRHRRPCLGRVNSKQSKAKDSRHVLSVPMGAYCPLVPPAMAEAMGEEAVEIVFSPPFDWIQADFESDDRPSNANPQVPPHASPAQGSGPVLPPPSGGGYYSSNAATAHNQNLPTLPGLTAQPQHSSPHMSAQRPPSSDAAAQGHQGPQGPPYSLPGISQTLQQQQPQQQQQQQQQQPQPQPQPQQHMPTSDPANADREREMRERETREREMESHAMHQQEDIVKREAEQRDRDLHERQQREHAALQNHSTPMQIHQPVAVAPSARTIHGPNGLLGQSGQMNGPNPLAPPMGGPNASGPMYGNAPAQHEQTTPRMQHAVQAPTQAQMLMPFTGPPGSMAMGQGQQPILNDALSYLDQVKVQFADHPDVYNRFLDIMKDFKSGAIDTPGVIERVSSLFAGNPALIQGFNTFLPPGYKIECGTNGDPNAIRVTTPMGTMVSTMPAPRPLSPPRSNAVNGNNAPQHEGTYYETAQGRPWPEQQRAQGPGGQESMFSPNNRTLGQPLYGPQQGQQGQAPHSPEVTSRPHPDPSGSAAALAHQQEQRGVSQLQNAVSAATGRSLMSPSVDSGAPQGQAMNGAAQLPQMGGAAAEKRGPVEFNHAISYVNKIKNRFAAHPDIYKNFLEILQTYQRESKPIQDVYAQVTHLFGGAPDLLEDFKQFLPESAAHHRAQQQAAKNAAEDAVMLSNVRGESGYGAAANQHTPGRADTSRLPPMGNFAPTPTANRDNKRKRERQGPVAAPMPAPMSQEPPTSNVRGGYGQGSVNKRAKTGHTAKQAMPDGPPVSPTLTPALPEPMPPTTTTSPSQDELAFFDRVKKFIGNKNTMNEFLKLCNLYSQDLIDKQLLLYRAQSFIGGNQELFAWFKKFMGEDEEQQKSRPKTVNSRVSLSNCRSLGPSYRLLPKRERERVCSGRDELCRSVLNDEWASHPTWASEDSGFVAHRKNTFEEGLHRIEEERHDYDFNIEACSRTIQQLEPIANQLLTMKPEDRSGFTLPAGLGGQSETIYKRVIMKIYGRDRGKDVIKELFQMPWSVVPVLLHRLKTKLEDWKAAQREWEKVWRDQTQKIFWKSLDHQSITVKQADKRQFQPKSLTNEIQVRYEEQKRLQQIQEVSQPDYQFAFSFKDEEVLFDVARLMLTFADNNTGADFAKVVPFIKEFVPLFFGIDAAKFEQRVHTSGRETPNDSGEDTPSPDEDVSQRSLKPKKGDLRRDVLDPRSKSRKDKDDSVASASRDSTPDTSMEDEAAGDSSNSNPRGDAPPSTWVEYSTTPTAFGDKEFEHEEPYRRVEYNMYANASIYCFFRMFVMLYERLLKLKESEEDVQRVIMRAKEPKAAQKLKMLDKQPEDFFKDTSPTANYYQQLLDMFQDQISGDVEMNFIEETLRRYYLQIGWQLYSFDRLLSSLVRFALAIVSHDSKDKSLDIYNLFRKDRSNDTTTHKAEIGYRKAVEKFAKDADTYRITYDPAKMEAHVRLFKKDDPTFEFNTLDRIKRWRAYVASFMAVEPTEEIDVSRVHYPYLKKRLAKTEDLSEEERFEQLQHDDKITVSISPAAYVMTFINSEPFGTGGVQYLLQPDAVRAGASDAVPKPSEEYKKLNDERRERVQEILVRNNSWMKDLSRDDVDAKKTAFKKDIEEPRKVTDDEDVDMEGADGFAH</sequence>
<evidence type="ECO:0000259" key="19">
    <source>
        <dbReference type="PROSITE" id="PS51820"/>
    </source>
</evidence>
<dbReference type="InterPro" id="IPR037524">
    <property type="entry name" value="PA14/GLEYA"/>
</dbReference>
<dbReference type="Pfam" id="PF00933">
    <property type="entry name" value="Glyco_hydro_3"/>
    <property type="match status" value="1"/>
</dbReference>
<feature type="domain" description="PA14" evidence="19">
    <location>
        <begin position="458"/>
        <end position="617"/>
    </location>
</feature>
<feature type="region of interest" description="Disordered" evidence="18">
    <location>
        <begin position="1166"/>
        <end position="1216"/>
    </location>
</feature>
<keyword evidence="6" id="KW-0678">Repressor</keyword>
<evidence type="ECO:0000256" key="5">
    <source>
        <dbReference type="ARBA" id="ARBA00012744"/>
    </source>
</evidence>
<feature type="region of interest" description="Disordered" evidence="18">
    <location>
        <begin position="963"/>
        <end position="1154"/>
    </location>
</feature>
<dbReference type="GO" id="GO:0008422">
    <property type="term" value="F:beta-glucosidase activity"/>
    <property type="evidence" value="ECO:0007669"/>
    <property type="project" value="UniProtKB-EC"/>
</dbReference>
<feature type="compositionally biased region" description="Basic and acidic residues" evidence="18">
    <location>
        <begin position="2519"/>
        <end position="2532"/>
    </location>
</feature>
<dbReference type="Pfam" id="PF16879">
    <property type="entry name" value="Sin3a_C"/>
    <property type="match status" value="1"/>
</dbReference>
<evidence type="ECO:0000256" key="10">
    <source>
        <dbReference type="ARBA" id="ARBA00023015"/>
    </source>
</evidence>
<dbReference type="InterPro" id="IPR036600">
    <property type="entry name" value="PAH_sf"/>
</dbReference>
<dbReference type="EMBL" id="QGDH01000010">
    <property type="protein sequence ID" value="RAR15608.1"/>
    <property type="molecule type" value="Genomic_DNA"/>
</dbReference>
<dbReference type="SUPFAM" id="SSF51445">
    <property type="entry name" value="(Trans)glycosidases"/>
    <property type="match status" value="1"/>
</dbReference>
<keyword evidence="8 20" id="KW-0378">Hydrolase</keyword>
<evidence type="ECO:0000256" key="4">
    <source>
        <dbReference type="ARBA" id="ARBA00005336"/>
    </source>
</evidence>
<evidence type="ECO:0000256" key="13">
    <source>
        <dbReference type="ARBA" id="ARBA00023242"/>
    </source>
</evidence>
<dbReference type="PANTHER" id="PTHR42715">
    <property type="entry name" value="BETA-GLUCOSIDASE"/>
    <property type="match status" value="1"/>
</dbReference>
<evidence type="ECO:0000256" key="2">
    <source>
        <dbReference type="ARBA" id="ARBA00004123"/>
    </source>
</evidence>
<evidence type="ECO:0000313" key="20">
    <source>
        <dbReference type="EMBL" id="RAR15608.1"/>
    </source>
</evidence>
<dbReference type="GO" id="GO:0006355">
    <property type="term" value="P:regulation of DNA-templated transcription"/>
    <property type="evidence" value="ECO:0007669"/>
    <property type="project" value="InterPro"/>
</dbReference>
<dbReference type="Proteomes" id="UP000249619">
    <property type="component" value="Unassembled WGS sequence"/>
</dbReference>
<dbReference type="SMART" id="SM01217">
    <property type="entry name" value="Fn3_like"/>
    <property type="match status" value="1"/>
</dbReference>
<keyword evidence="13 17" id="KW-0539">Nucleus</keyword>
<dbReference type="Gene3D" id="1.20.1160.11">
    <property type="entry name" value="Paired amphipathic helix"/>
    <property type="match status" value="3"/>
</dbReference>
<dbReference type="InterPro" id="IPR026891">
    <property type="entry name" value="Fn3-like"/>
</dbReference>
<feature type="compositionally biased region" description="Basic and acidic residues" evidence="18">
    <location>
        <begin position="1095"/>
        <end position="1144"/>
    </location>
</feature>
<dbReference type="InterPro" id="IPR031693">
    <property type="entry name" value="Sin3_C"/>
</dbReference>
<feature type="region of interest" description="Disordered" evidence="18">
    <location>
        <begin position="1592"/>
        <end position="1703"/>
    </location>
</feature>
<evidence type="ECO:0000256" key="7">
    <source>
        <dbReference type="ARBA" id="ARBA00022737"/>
    </source>
</evidence>
<dbReference type="FunFam" id="3.20.20.300:FF:000006">
    <property type="entry name" value="Beta-glucosidase H"/>
    <property type="match status" value="1"/>
</dbReference>
<dbReference type="GO" id="GO:0030245">
    <property type="term" value="P:cellulose catabolic process"/>
    <property type="evidence" value="ECO:0007669"/>
    <property type="project" value="UniProtKB-KW"/>
</dbReference>
<evidence type="ECO:0000256" key="16">
    <source>
        <dbReference type="ARBA" id="ARBA00023326"/>
    </source>
</evidence>
<dbReference type="FunFam" id="2.60.120.260:FF:000114">
    <property type="entry name" value="Glycoside hydrolase family 3 protein"/>
    <property type="match status" value="1"/>
</dbReference>
<evidence type="ECO:0000256" key="15">
    <source>
        <dbReference type="ARBA" id="ARBA00023295"/>
    </source>
</evidence>
<feature type="compositionally biased region" description="Polar residues" evidence="18">
    <location>
        <begin position="1004"/>
        <end position="1014"/>
    </location>
</feature>
<dbReference type="FunFam" id="2.60.40.10:FF:000495">
    <property type="entry name" value="Periplasmic beta-glucosidase"/>
    <property type="match status" value="1"/>
</dbReference>
<dbReference type="Gene3D" id="3.20.20.300">
    <property type="entry name" value="Glycoside hydrolase, family 3, N-terminal domain"/>
    <property type="match status" value="1"/>
</dbReference>
<evidence type="ECO:0000256" key="8">
    <source>
        <dbReference type="ARBA" id="ARBA00022801"/>
    </source>
</evidence>
<dbReference type="Pfam" id="PF08295">
    <property type="entry name" value="Sin3_corepress"/>
    <property type="match status" value="1"/>
</dbReference>
<dbReference type="InterPro" id="IPR002772">
    <property type="entry name" value="Glyco_hydro_3_C"/>
</dbReference>
<dbReference type="SMART" id="SM00761">
    <property type="entry name" value="HDAC_interact"/>
    <property type="match status" value="1"/>
</dbReference>
<evidence type="ECO:0000256" key="9">
    <source>
        <dbReference type="ARBA" id="ARBA00023001"/>
    </source>
</evidence>
<keyword evidence="16" id="KW-0624">Polysaccharide degradation</keyword>
<evidence type="ECO:0000256" key="1">
    <source>
        <dbReference type="ARBA" id="ARBA00000448"/>
    </source>
</evidence>
<feature type="region of interest" description="Disordered" evidence="18">
    <location>
        <begin position="2519"/>
        <end position="2547"/>
    </location>
</feature>
<dbReference type="InterPro" id="IPR003822">
    <property type="entry name" value="PAH"/>
</dbReference>
<dbReference type="Pfam" id="PF07691">
    <property type="entry name" value="PA14"/>
    <property type="match status" value="1"/>
</dbReference>
<feature type="compositionally biased region" description="Acidic residues" evidence="18">
    <location>
        <begin position="2080"/>
        <end position="2090"/>
    </location>
</feature>
<dbReference type="InterPro" id="IPR013783">
    <property type="entry name" value="Ig-like_fold"/>
</dbReference>
<comment type="similarity">
    <text evidence="4">Belongs to the glycosyl hydrolase 3 family.</text>
</comment>
<feature type="compositionally biased region" description="Low complexity" evidence="18">
    <location>
        <begin position="1063"/>
        <end position="1078"/>
    </location>
</feature>
<dbReference type="SMART" id="SM00758">
    <property type="entry name" value="PA14"/>
    <property type="match status" value="1"/>
</dbReference>
<keyword evidence="14" id="KW-0119">Carbohydrate metabolism</keyword>
<keyword evidence="21" id="KW-1185">Reference proteome</keyword>
<evidence type="ECO:0000256" key="3">
    <source>
        <dbReference type="ARBA" id="ARBA00004987"/>
    </source>
</evidence>
<dbReference type="Pfam" id="PF01915">
    <property type="entry name" value="Glyco_hydro_3_C"/>
    <property type="match status" value="1"/>
</dbReference>
<evidence type="ECO:0000256" key="12">
    <source>
        <dbReference type="ARBA" id="ARBA00023180"/>
    </source>
</evidence>
<dbReference type="Gene3D" id="3.40.50.1700">
    <property type="entry name" value="Glycoside hydrolase family 3 C-terminal domain"/>
    <property type="match status" value="1"/>
</dbReference>
<dbReference type="PRINTS" id="PR00133">
    <property type="entry name" value="GLHYDRLASE3"/>
</dbReference>
<keyword evidence="15" id="KW-0326">Glycosidase</keyword>
<evidence type="ECO:0000256" key="17">
    <source>
        <dbReference type="PROSITE-ProRule" id="PRU00810"/>
    </source>
</evidence>
<protein>
    <recommendedName>
        <fullName evidence="5">beta-glucosidase</fullName>
        <ecNumber evidence="5">3.2.1.21</ecNumber>
    </recommendedName>
</protein>
<accession>A0A364NE77</accession>
<dbReference type="InterPro" id="IPR001764">
    <property type="entry name" value="Glyco_hydro_3_N"/>
</dbReference>
<keyword evidence="11" id="KW-0804">Transcription</keyword>
<dbReference type="Pfam" id="PF14310">
    <property type="entry name" value="Fn3-like"/>
    <property type="match status" value="1"/>
</dbReference>
<gene>
    <name evidence="20" type="ORF">DDE83_001058</name>
</gene>
<dbReference type="PANTHER" id="PTHR42715:SF3">
    <property type="entry name" value="BETA-GLUCOSIDASE B-RELATED"/>
    <property type="match status" value="1"/>
</dbReference>
<keyword evidence="7" id="KW-0677">Repeat</keyword>
<feature type="compositionally biased region" description="Low complexity" evidence="18">
    <location>
        <begin position="1399"/>
        <end position="1413"/>
    </location>
</feature>
<dbReference type="FunFam" id="1.20.1160.11:FF:000003">
    <property type="entry name" value="Paired amphipathic helix SIN3-like protein"/>
    <property type="match status" value="1"/>
</dbReference>
<evidence type="ECO:0000256" key="6">
    <source>
        <dbReference type="ARBA" id="ARBA00022491"/>
    </source>
</evidence>
<dbReference type="InterPro" id="IPR017853">
    <property type="entry name" value="GH"/>
</dbReference>
<keyword evidence="10" id="KW-0805">Transcription regulation</keyword>
<dbReference type="STRING" id="183478.A0A364NE77"/>
<organism evidence="20 21">
    <name type="scientific">Stemphylium lycopersici</name>
    <name type="common">Tomato gray leaf spot disease fungus</name>
    <name type="synonym">Thyrospora lycopersici</name>
    <dbReference type="NCBI Taxonomy" id="183478"/>
    <lineage>
        <taxon>Eukaryota</taxon>
        <taxon>Fungi</taxon>
        <taxon>Dikarya</taxon>
        <taxon>Ascomycota</taxon>
        <taxon>Pezizomycotina</taxon>
        <taxon>Dothideomycetes</taxon>
        <taxon>Pleosporomycetidae</taxon>
        <taxon>Pleosporales</taxon>
        <taxon>Pleosporineae</taxon>
        <taxon>Pleosporaceae</taxon>
        <taxon>Stemphylium</taxon>
    </lineage>
</organism>
<dbReference type="SUPFAM" id="SSF47762">
    <property type="entry name" value="PAH2 domain"/>
    <property type="match status" value="3"/>
</dbReference>
<dbReference type="EC" id="3.2.1.21" evidence="5"/>
<evidence type="ECO:0000313" key="21">
    <source>
        <dbReference type="Proteomes" id="UP000249619"/>
    </source>
</evidence>
<dbReference type="SUPFAM" id="SSF52279">
    <property type="entry name" value="Beta-D-glucan exohydrolase, C-terminal domain"/>
    <property type="match status" value="1"/>
</dbReference>
<dbReference type="FunFam" id="1.20.1160.11:FF:000001">
    <property type="entry name" value="Paired amphipathic helix protein Sin3"/>
    <property type="match status" value="1"/>
</dbReference>
<comment type="caution">
    <text evidence="20">The sequence shown here is derived from an EMBL/GenBank/DDBJ whole genome shotgun (WGS) entry which is preliminary data.</text>
</comment>
<dbReference type="Gene3D" id="2.60.40.10">
    <property type="entry name" value="Immunoglobulins"/>
    <property type="match status" value="1"/>
</dbReference>
<evidence type="ECO:0000256" key="11">
    <source>
        <dbReference type="ARBA" id="ARBA00023163"/>
    </source>
</evidence>
<dbReference type="PROSITE" id="PS51820">
    <property type="entry name" value="PA14"/>
    <property type="match status" value="1"/>
</dbReference>
<dbReference type="Pfam" id="PF02671">
    <property type="entry name" value="PAH"/>
    <property type="match status" value="3"/>
</dbReference>
<dbReference type="InterPro" id="IPR050288">
    <property type="entry name" value="Cellulose_deg_GH3"/>
</dbReference>
<reference evidence="21" key="1">
    <citation type="submission" date="2018-05" db="EMBL/GenBank/DDBJ databases">
        <title>Draft genome sequence of Stemphylium lycopersici strain CIDEFI 213.</title>
        <authorList>
            <person name="Medina R."/>
            <person name="Franco M.E.E."/>
            <person name="Lucentini C.G."/>
            <person name="Saparrat M.C.N."/>
            <person name="Balatti P.A."/>
        </authorList>
    </citation>
    <scope>NUCLEOTIDE SEQUENCE [LARGE SCALE GENOMIC DNA]</scope>
    <source>
        <strain evidence="21">CIDEFI 213</strain>
    </source>
</reference>
<feature type="compositionally biased region" description="Polar residues" evidence="18">
    <location>
        <begin position="1350"/>
        <end position="1361"/>
    </location>
</feature>
<feature type="region of interest" description="Disordered" evidence="18">
    <location>
        <begin position="2069"/>
        <end position="2171"/>
    </location>
</feature>
<keyword evidence="12" id="KW-0325">Glycoprotein</keyword>
<dbReference type="Gene3D" id="2.60.120.260">
    <property type="entry name" value="Galactose-binding domain-like"/>
    <property type="match status" value="1"/>
</dbReference>
<dbReference type="InterPro" id="IPR036962">
    <property type="entry name" value="Glyco_hydro_3_N_sf"/>
</dbReference>
<feature type="compositionally biased region" description="Polar residues" evidence="18">
    <location>
        <begin position="1021"/>
        <end position="1036"/>
    </location>
</feature>
<comment type="pathway">
    <text evidence="3">Glycan metabolism; cellulose degradation.</text>
</comment>
<comment type="subcellular location">
    <subcellularLocation>
        <location evidence="2 17">Nucleus</location>
    </subcellularLocation>
</comment>
<feature type="region of interest" description="Disordered" evidence="18">
    <location>
        <begin position="1336"/>
        <end position="1476"/>
    </location>
</feature>
<dbReference type="PROSITE" id="PS51477">
    <property type="entry name" value="PAH"/>
    <property type="match status" value="2"/>
</dbReference>
<dbReference type="GO" id="GO:0033698">
    <property type="term" value="C:Rpd3L complex"/>
    <property type="evidence" value="ECO:0007669"/>
    <property type="project" value="UniProtKB-ARBA"/>
</dbReference>
<comment type="catalytic activity">
    <reaction evidence="1">
        <text>Hydrolysis of terminal, non-reducing beta-D-glucosyl residues with release of beta-D-glucose.</text>
        <dbReference type="EC" id="3.2.1.21"/>
    </reaction>
</comment>
<dbReference type="InterPro" id="IPR013194">
    <property type="entry name" value="HDAC_interact_dom"/>
</dbReference>
<evidence type="ECO:0000256" key="14">
    <source>
        <dbReference type="ARBA" id="ARBA00023277"/>
    </source>
</evidence>
<dbReference type="FunFam" id="1.20.1160.11:FF:000002">
    <property type="entry name" value="Paired amphipathic helix protein SIN3"/>
    <property type="match status" value="1"/>
</dbReference>